<keyword evidence="3" id="KW-1185">Reference proteome</keyword>
<evidence type="ECO:0000313" key="2">
    <source>
        <dbReference type="EMBL" id="OQE08168.1"/>
    </source>
</evidence>
<dbReference type="InterPro" id="IPR054586">
    <property type="entry name" value="MACPF_1_fungal"/>
</dbReference>
<evidence type="ECO:0000313" key="3">
    <source>
        <dbReference type="Proteomes" id="UP000191342"/>
    </source>
</evidence>
<sequence length="391" mass="43783">MNITYNFPRVVLYLDQSGVALSQECADDLVHVKDAASLIAFHHKYGHFFATRIELGGRLFSSEKFSALGTAKEDEAASAMKIAAAASFTSSFVSGSASYGQEDQTNSKNCKSNRSMQSAISWQAQGGDTLLCNNPSAWCSTVAPPQNWRVIKQEDVTPLGEFIGQIPGYEDIPARFKSIAEVTRKKATVSFCINLTDWQRKERRVPEYMSLRHANNIKREVEEAMGKKDDGKWTDRAPDRIMSLYNNGWKGVSFEESSEDAVFDIEVETLLEQTPALEFGKRYQIYNRKQKLWLQSFTIRIKDEDVTLLGAGPKSQATLFEFRDQHREGPIRNGDSASLMVYGPDGRQKGLIAKAINTHSTSIGAMSYSVKNENWIRFSTLSVVDQKDVPV</sequence>
<dbReference type="OrthoDB" id="2562973at2759"/>
<dbReference type="AlphaFoldDB" id="A0A1V6S2R1"/>
<name>A0A1V6S2R1_9EURO</name>
<dbReference type="STRING" id="254877.A0A1V6S2R1"/>
<protein>
    <recommendedName>
        <fullName evidence="1">MACPF-like domain-containing protein</fullName>
    </recommendedName>
</protein>
<dbReference type="Proteomes" id="UP000191342">
    <property type="component" value="Unassembled WGS sequence"/>
</dbReference>
<comment type="caution">
    <text evidence="2">The sequence shown here is derived from an EMBL/GenBank/DDBJ whole genome shotgun (WGS) entry which is preliminary data.</text>
</comment>
<gene>
    <name evidence="2" type="ORF">PENFLA_c144G00644</name>
</gene>
<evidence type="ECO:0000259" key="1">
    <source>
        <dbReference type="Pfam" id="PF22693"/>
    </source>
</evidence>
<organism evidence="2 3">
    <name type="scientific">Penicillium flavigenum</name>
    <dbReference type="NCBI Taxonomy" id="254877"/>
    <lineage>
        <taxon>Eukaryota</taxon>
        <taxon>Fungi</taxon>
        <taxon>Dikarya</taxon>
        <taxon>Ascomycota</taxon>
        <taxon>Pezizomycotina</taxon>
        <taxon>Eurotiomycetes</taxon>
        <taxon>Eurotiomycetidae</taxon>
        <taxon>Eurotiales</taxon>
        <taxon>Aspergillaceae</taxon>
        <taxon>Penicillium</taxon>
    </lineage>
</organism>
<accession>A0A1V6S2R1</accession>
<reference evidence="3" key="1">
    <citation type="journal article" date="2017" name="Nat. Microbiol.">
        <title>Global analysis of biosynthetic gene clusters reveals vast potential of secondary metabolite production in Penicillium species.</title>
        <authorList>
            <person name="Nielsen J.C."/>
            <person name="Grijseels S."/>
            <person name="Prigent S."/>
            <person name="Ji B."/>
            <person name="Dainat J."/>
            <person name="Nielsen K.F."/>
            <person name="Frisvad J.C."/>
            <person name="Workman M."/>
            <person name="Nielsen J."/>
        </authorList>
    </citation>
    <scope>NUCLEOTIDE SEQUENCE [LARGE SCALE GENOMIC DNA]</scope>
    <source>
        <strain evidence="3">IBT 14082</strain>
    </source>
</reference>
<proteinExistence type="predicted"/>
<dbReference type="EMBL" id="MLQL01000144">
    <property type="protein sequence ID" value="OQE08168.1"/>
    <property type="molecule type" value="Genomic_DNA"/>
</dbReference>
<feature type="domain" description="MACPF-like" evidence="1">
    <location>
        <begin position="37"/>
        <end position="162"/>
    </location>
</feature>
<dbReference type="Pfam" id="PF22693">
    <property type="entry name" value="MACPF_1"/>
    <property type="match status" value="1"/>
</dbReference>